<dbReference type="Proteomes" id="UP000008084">
    <property type="component" value="Chromosome"/>
</dbReference>
<sequence>MRQHHHIKSALKAIRADNPLLTYEDSPPLLFHRCNCART</sequence>
<dbReference type="PATRIC" id="fig|930944.6.peg.3991"/>
<proteinExistence type="predicted"/>
<dbReference type="AlphaFoldDB" id="A0A0H3NU35"/>
<dbReference type="KEGG" id="yey:Y11_40121"/>
<organism evidence="1 2">
    <name type="scientific">Yersinia enterocolitica subsp. palearctica serotype O:3 (strain DSM 13030 / CIP 106945 / Y11)</name>
    <dbReference type="NCBI Taxonomy" id="930944"/>
    <lineage>
        <taxon>Bacteria</taxon>
        <taxon>Pseudomonadati</taxon>
        <taxon>Pseudomonadota</taxon>
        <taxon>Gammaproteobacteria</taxon>
        <taxon>Enterobacterales</taxon>
        <taxon>Yersiniaceae</taxon>
        <taxon>Yersinia</taxon>
    </lineage>
</organism>
<gene>
    <name evidence="1" type="ordered locus">Y11_40121</name>
</gene>
<evidence type="ECO:0000313" key="2">
    <source>
        <dbReference type="Proteomes" id="UP000008084"/>
    </source>
</evidence>
<name>A0A0H3NU35_YERE1</name>
<dbReference type="HOGENOM" id="CLU_3319586_0_0_6"/>
<dbReference type="EMBL" id="FR729477">
    <property type="protein sequence ID" value="CBY28518.1"/>
    <property type="molecule type" value="Genomic_DNA"/>
</dbReference>
<reference evidence="1 2" key="1">
    <citation type="journal article" date="2011" name="J. Bacteriol.">
        <title>Complete genome sequence of Yersinia enterocolitica subsp. palearctica serogroup O:3.</title>
        <authorList>
            <person name="Batzilla J."/>
            <person name="Hoper D."/>
            <person name="Antonenka U."/>
            <person name="Heesemann J."/>
            <person name="Rakin A."/>
        </authorList>
    </citation>
    <scope>NUCLEOTIDE SEQUENCE [LARGE SCALE GENOMIC DNA]</scope>
    <source>
        <strain evidence="2">DSM 13030 / CIP 106945 / Y11</strain>
    </source>
</reference>
<evidence type="ECO:0000313" key="1">
    <source>
        <dbReference type="EMBL" id="CBY28518.1"/>
    </source>
</evidence>
<accession>A0A0H3NU35</accession>
<protein>
    <submittedName>
        <fullName evidence="1">Uncharacterized protein</fullName>
    </submittedName>
</protein>